<feature type="compositionally biased region" description="Low complexity" evidence="1">
    <location>
        <begin position="16"/>
        <end position="31"/>
    </location>
</feature>
<feature type="region of interest" description="Disordered" evidence="1">
    <location>
        <begin position="1"/>
        <end position="179"/>
    </location>
</feature>
<feature type="compositionally biased region" description="Basic and acidic residues" evidence="1">
    <location>
        <begin position="32"/>
        <end position="43"/>
    </location>
</feature>
<feature type="compositionally biased region" description="Basic and acidic residues" evidence="1">
    <location>
        <begin position="124"/>
        <end position="137"/>
    </location>
</feature>
<protein>
    <submittedName>
        <fullName evidence="2">Uncharacterized protein</fullName>
    </submittedName>
</protein>
<dbReference type="EMBL" id="CP099419">
    <property type="protein sequence ID" value="USW50195.1"/>
    <property type="molecule type" value="Genomic_DNA"/>
</dbReference>
<gene>
    <name evidence="2" type="ORF">Slin15195_G035140</name>
</gene>
<dbReference type="Proteomes" id="UP001056384">
    <property type="component" value="Chromosome 2"/>
</dbReference>
<organism evidence="2 3">
    <name type="scientific">Septoria linicola</name>
    <dbReference type="NCBI Taxonomy" id="215465"/>
    <lineage>
        <taxon>Eukaryota</taxon>
        <taxon>Fungi</taxon>
        <taxon>Dikarya</taxon>
        <taxon>Ascomycota</taxon>
        <taxon>Pezizomycotina</taxon>
        <taxon>Dothideomycetes</taxon>
        <taxon>Dothideomycetidae</taxon>
        <taxon>Mycosphaerellales</taxon>
        <taxon>Mycosphaerellaceae</taxon>
        <taxon>Septoria</taxon>
    </lineage>
</organism>
<keyword evidence="3" id="KW-1185">Reference proteome</keyword>
<evidence type="ECO:0000256" key="1">
    <source>
        <dbReference type="SAM" id="MobiDB-lite"/>
    </source>
</evidence>
<name>A0A9Q9AJI4_9PEZI</name>
<evidence type="ECO:0000313" key="3">
    <source>
        <dbReference type="Proteomes" id="UP001056384"/>
    </source>
</evidence>
<sequence>MSDQRSGSGESGLQVSGPLSLGSISPSSRSPIAERKPDLERHISHIPQDSDEDEVDVDPNASGGLKTKLKKLKNRVAHGSQDKSESTTAPSDYTEKRHDSGNTNSDLEITPGLSLTSSGNIDSDEIKAKTPILERHISSIGPDGHLHDAPEMEKPRGRSPKLERHISGIPQEDYDSDRE</sequence>
<proteinExistence type="predicted"/>
<dbReference type="AlphaFoldDB" id="A0A9Q9AJI4"/>
<accession>A0A9Q9AJI4</accession>
<feature type="compositionally biased region" description="Polar residues" evidence="1">
    <location>
        <begin position="1"/>
        <end position="14"/>
    </location>
</feature>
<evidence type="ECO:0000313" key="2">
    <source>
        <dbReference type="EMBL" id="USW50195.1"/>
    </source>
</evidence>
<feature type="compositionally biased region" description="Basic residues" evidence="1">
    <location>
        <begin position="67"/>
        <end position="76"/>
    </location>
</feature>
<reference evidence="2" key="1">
    <citation type="submission" date="2022-06" db="EMBL/GenBank/DDBJ databases">
        <title>Complete genome sequences of two strains of the flax pathogen Septoria linicola.</title>
        <authorList>
            <person name="Lapalu N."/>
            <person name="Simon A."/>
            <person name="Demenou B."/>
            <person name="Paumier D."/>
            <person name="Guillot M.-P."/>
            <person name="Gout L."/>
            <person name="Valade R."/>
        </authorList>
    </citation>
    <scope>NUCLEOTIDE SEQUENCE</scope>
    <source>
        <strain evidence="2">SE15195</strain>
    </source>
</reference>
<feature type="compositionally biased region" description="Basic and acidic residues" evidence="1">
    <location>
        <begin position="144"/>
        <end position="166"/>
    </location>
</feature>
<feature type="compositionally biased region" description="Polar residues" evidence="1">
    <location>
        <begin position="101"/>
        <end position="121"/>
    </location>
</feature>